<dbReference type="FunFam" id="3.40.50.300:FF:000006">
    <property type="entry name" value="DNA-binding transcriptional regulator NtrC"/>
    <property type="match status" value="1"/>
</dbReference>
<dbReference type="GO" id="GO:0005524">
    <property type="term" value="F:ATP binding"/>
    <property type="evidence" value="ECO:0007669"/>
    <property type="project" value="UniProtKB-KW"/>
</dbReference>
<sequence>MGMYSILIADDEAQNRDYLSEILSEEQYAVTAVANGKEAVARLSQDHFHIVLTDLQMPELDGLEVIRYLIENRLNCIGIIYTGYGSVKTAVDAMKLGAFDYLTKPFKADEIKVVVKKALDHLALQEENTYLKQQLKAKYRFENIIGTSDKMQKVFSLIDKVASTDSTVLILGESGTGKELVARALHYNSPRAQNPFVPVNCGAIPEELLESELFGHEKGAFTGAFRARIGRFELAHTGSIFLDEVSEMSPNLQVKLLRVIQEREFERVGGIKPIRTDVRIIAATNKNLEEEVEQGRFREDLYYRLNVIPLTLPPLREREEDIPLLVKHFLAKYGKDKNPALTGFGKKAMNLLMQYKWPGNVRELENLVERMLVLCDGTEVELEDLPEKILAGCSQASSRLPHIDLPESGIDLSTAVNEFEKNIIIQALNRSNWVKNRAAKLLNVNRTTLVEKIKKQKLQKPAEVKLG</sequence>
<dbReference type="PROSITE" id="PS00688">
    <property type="entry name" value="SIGMA54_INTERACT_3"/>
    <property type="match status" value="1"/>
</dbReference>
<keyword evidence="5" id="KW-0010">Activator</keyword>
<evidence type="ECO:0000259" key="7">
    <source>
        <dbReference type="PROSITE" id="PS50045"/>
    </source>
</evidence>
<dbReference type="InterPro" id="IPR025944">
    <property type="entry name" value="Sigma_54_int_dom_CS"/>
</dbReference>
<reference evidence="9" key="1">
    <citation type="submission" date="2019-03" db="EMBL/GenBank/DDBJ databases">
        <authorList>
            <person name="Hao L."/>
        </authorList>
    </citation>
    <scope>NUCLEOTIDE SEQUENCE</scope>
</reference>
<dbReference type="Gene3D" id="3.40.50.2300">
    <property type="match status" value="1"/>
</dbReference>
<evidence type="ECO:0000256" key="1">
    <source>
        <dbReference type="ARBA" id="ARBA00022741"/>
    </source>
</evidence>
<dbReference type="InterPro" id="IPR025662">
    <property type="entry name" value="Sigma_54_int_dom_ATP-bd_1"/>
</dbReference>
<proteinExistence type="predicted"/>
<name>A0A485M301_9ZZZZ</name>
<dbReference type="PANTHER" id="PTHR32071">
    <property type="entry name" value="TRANSCRIPTIONAL REGULATORY PROTEIN"/>
    <property type="match status" value="1"/>
</dbReference>
<dbReference type="SMART" id="SM00448">
    <property type="entry name" value="REC"/>
    <property type="match status" value="1"/>
</dbReference>
<accession>A0A485M301</accession>
<dbReference type="PROSITE" id="PS50045">
    <property type="entry name" value="SIGMA54_INTERACT_4"/>
    <property type="match status" value="1"/>
</dbReference>
<dbReference type="InterPro" id="IPR058031">
    <property type="entry name" value="AAA_lid_NorR"/>
</dbReference>
<evidence type="ECO:0000256" key="2">
    <source>
        <dbReference type="ARBA" id="ARBA00022840"/>
    </source>
</evidence>
<dbReference type="FunFam" id="1.10.8.60:FF:000014">
    <property type="entry name" value="DNA-binding transcriptional regulator NtrC"/>
    <property type="match status" value="1"/>
</dbReference>
<feature type="domain" description="Response regulatory" evidence="8">
    <location>
        <begin position="5"/>
        <end position="119"/>
    </location>
</feature>
<evidence type="ECO:0000259" key="8">
    <source>
        <dbReference type="PROSITE" id="PS50110"/>
    </source>
</evidence>
<evidence type="ECO:0000256" key="3">
    <source>
        <dbReference type="ARBA" id="ARBA00023015"/>
    </source>
</evidence>
<evidence type="ECO:0000313" key="9">
    <source>
        <dbReference type="EMBL" id="VFU16028.1"/>
    </source>
</evidence>
<protein>
    <submittedName>
        <fullName evidence="9">Regulatory protein AtoC</fullName>
    </submittedName>
</protein>
<dbReference type="Gene3D" id="1.10.10.60">
    <property type="entry name" value="Homeodomain-like"/>
    <property type="match status" value="1"/>
</dbReference>
<dbReference type="InterPro" id="IPR002197">
    <property type="entry name" value="HTH_Fis"/>
</dbReference>
<dbReference type="SMART" id="SM00382">
    <property type="entry name" value="AAA"/>
    <property type="match status" value="1"/>
</dbReference>
<dbReference type="InterPro" id="IPR003593">
    <property type="entry name" value="AAA+_ATPase"/>
</dbReference>
<dbReference type="SUPFAM" id="SSF52172">
    <property type="entry name" value="CheY-like"/>
    <property type="match status" value="1"/>
</dbReference>
<dbReference type="SUPFAM" id="SSF52540">
    <property type="entry name" value="P-loop containing nucleoside triphosphate hydrolases"/>
    <property type="match status" value="1"/>
</dbReference>
<dbReference type="InterPro" id="IPR001789">
    <property type="entry name" value="Sig_transdc_resp-reg_receiver"/>
</dbReference>
<evidence type="ECO:0000256" key="6">
    <source>
        <dbReference type="ARBA" id="ARBA00023163"/>
    </source>
</evidence>
<organism evidence="9">
    <name type="scientific">anaerobic digester metagenome</name>
    <dbReference type="NCBI Taxonomy" id="1263854"/>
    <lineage>
        <taxon>unclassified sequences</taxon>
        <taxon>metagenomes</taxon>
        <taxon>ecological metagenomes</taxon>
    </lineage>
</organism>
<dbReference type="GO" id="GO:0006355">
    <property type="term" value="P:regulation of DNA-templated transcription"/>
    <property type="evidence" value="ECO:0007669"/>
    <property type="project" value="InterPro"/>
</dbReference>
<keyword evidence="4" id="KW-0238">DNA-binding</keyword>
<dbReference type="CDD" id="cd00009">
    <property type="entry name" value="AAA"/>
    <property type="match status" value="1"/>
</dbReference>
<dbReference type="SUPFAM" id="SSF46689">
    <property type="entry name" value="Homeodomain-like"/>
    <property type="match status" value="1"/>
</dbReference>
<dbReference type="GO" id="GO:0043565">
    <property type="term" value="F:sequence-specific DNA binding"/>
    <property type="evidence" value="ECO:0007669"/>
    <property type="project" value="InterPro"/>
</dbReference>
<dbReference type="EMBL" id="CAADRM010000114">
    <property type="protein sequence ID" value="VFU16028.1"/>
    <property type="molecule type" value="Genomic_DNA"/>
</dbReference>
<evidence type="ECO:0000256" key="5">
    <source>
        <dbReference type="ARBA" id="ARBA00023159"/>
    </source>
</evidence>
<dbReference type="AlphaFoldDB" id="A0A485M301"/>
<dbReference type="Pfam" id="PF02954">
    <property type="entry name" value="HTH_8"/>
    <property type="match status" value="1"/>
</dbReference>
<dbReference type="Gene3D" id="3.40.50.300">
    <property type="entry name" value="P-loop containing nucleotide triphosphate hydrolases"/>
    <property type="match status" value="1"/>
</dbReference>
<dbReference type="PANTHER" id="PTHR32071:SF113">
    <property type="entry name" value="ALGINATE BIOSYNTHESIS TRANSCRIPTIONAL REGULATORY PROTEIN ALGB"/>
    <property type="match status" value="1"/>
</dbReference>
<dbReference type="PROSITE" id="PS00675">
    <property type="entry name" value="SIGMA54_INTERACT_1"/>
    <property type="match status" value="1"/>
</dbReference>
<dbReference type="PROSITE" id="PS50110">
    <property type="entry name" value="RESPONSE_REGULATORY"/>
    <property type="match status" value="1"/>
</dbReference>
<dbReference type="InterPro" id="IPR025943">
    <property type="entry name" value="Sigma_54_int_dom_ATP-bd_2"/>
</dbReference>
<feature type="domain" description="Sigma-54 factor interaction" evidence="7">
    <location>
        <begin position="144"/>
        <end position="373"/>
    </location>
</feature>
<gene>
    <name evidence="9" type="primary">atoC</name>
    <name evidence="9" type="ORF">SCFA_50015</name>
</gene>
<keyword evidence="3" id="KW-0805">Transcription regulation</keyword>
<dbReference type="InterPro" id="IPR027417">
    <property type="entry name" value="P-loop_NTPase"/>
</dbReference>
<dbReference type="Pfam" id="PF25601">
    <property type="entry name" value="AAA_lid_14"/>
    <property type="match status" value="1"/>
</dbReference>
<dbReference type="InterPro" id="IPR002078">
    <property type="entry name" value="Sigma_54_int"/>
</dbReference>
<dbReference type="Pfam" id="PF00072">
    <property type="entry name" value="Response_reg"/>
    <property type="match status" value="1"/>
</dbReference>
<keyword evidence="2" id="KW-0067">ATP-binding</keyword>
<dbReference type="Pfam" id="PF00158">
    <property type="entry name" value="Sigma54_activat"/>
    <property type="match status" value="1"/>
</dbReference>
<keyword evidence="6" id="KW-0804">Transcription</keyword>
<dbReference type="PROSITE" id="PS00676">
    <property type="entry name" value="SIGMA54_INTERACT_2"/>
    <property type="match status" value="1"/>
</dbReference>
<keyword evidence="1" id="KW-0547">Nucleotide-binding</keyword>
<dbReference type="Gene3D" id="1.10.8.60">
    <property type="match status" value="1"/>
</dbReference>
<evidence type="ECO:0000256" key="4">
    <source>
        <dbReference type="ARBA" id="ARBA00023125"/>
    </source>
</evidence>
<dbReference type="InterPro" id="IPR011006">
    <property type="entry name" value="CheY-like_superfamily"/>
</dbReference>
<dbReference type="InterPro" id="IPR009057">
    <property type="entry name" value="Homeodomain-like_sf"/>
</dbReference>
<dbReference type="PRINTS" id="PR01590">
    <property type="entry name" value="HTHFIS"/>
</dbReference>
<dbReference type="GO" id="GO:0000160">
    <property type="term" value="P:phosphorelay signal transduction system"/>
    <property type="evidence" value="ECO:0007669"/>
    <property type="project" value="InterPro"/>
</dbReference>